<dbReference type="SUPFAM" id="SSF52540">
    <property type="entry name" value="P-loop containing nucleoside triphosphate hydrolases"/>
    <property type="match status" value="2"/>
</dbReference>
<evidence type="ECO:0000259" key="4">
    <source>
        <dbReference type="PROSITE" id="PS50893"/>
    </source>
</evidence>
<reference evidence="5 6" key="2">
    <citation type="submission" date="2009-02" db="EMBL/GenBank/DDBJ databases">
        <title>Draft genome sequence of Clostridium methylpentosum (DSM 5476).</title>
        <authorList>
            <person name="Sudarsanam P."/>
            <person name="Ley R."/>
            <person name="Guruge J."/>
            <person name="Turnbaugh P.J."/>
            <person name="Mahowald M."/>
            <person name="Liep D."/>
            <person name="Gordon J."/>
        </authorList>
    </citation>
    <scope>NUCLEOTIDE SEQUENCE [LARGE SCALE GENOMIC DNA]</scope>
    <source>
        <strain evidence="5 6">DSM 5476</strain>
    </source>
</reference>
<comment type="caution">
    <text evidence="5">The sequence shown here is derived from an EMBL/GenBank/DDBJ whole genome shotgun (WGS) entry which is preliminary data.</text>
</comment>
<dbReference type="PANTHER" id="PTHR42855">
    <property type="entry name" value="ABC TRANSPORTER ATP-BINDING SUBUNIT"/>
    <property type="match status" value="1"/>
</dbReference>
<sequence>MISISHLSFCYDGSFDPIFEDVSIQLDTDWKLGFIGRNGRGKTTLLKLLQGGLSYTGTIHSSVQFDYFPFEVTDSTLDALSVIEEISGKLPLWQIQRELSLLQVDSGALYRPFDTLSNGERSKMMLAALFLKENNFLLIDEPTNHLDSEARQAVSRYLKRKSGFILVSHDRTFLDGCIDHVLSINRLNIELQKGNYSSWQKNKELRDEFERSQNEKLKQEIKSLSDAARRTSNWSDQVEKTKKGTRNSGLRPDRGFIGHKAAKMMKRSKAIEVRKEQAVEEKSHLLKNIDIAQDLKLCPLAFPKEVLISADGISVNYGERTVCGPLGFEIRRGDRIALQGKNGSGKTSLIKLILGEDIPHSGSIKVANNLVISYVSQDTSFLRGGLKEFAWERGLDETLFKAILRKLDFSRMQFEKKMEDYSEGQKKKVLLAASLTQPAHLYLWDEPLNYIDLLSRIQIEELLLSCQPTMLFVEHDSCFTEKIANRVIPL</sequence>
<feature type="domain" description="ABC transporter" evidence="4">
    <location>
        <begin position="2"/>
        <end position="211"/>
    </location>
</feature>
<proteinExistence type="predicted"/>
<dbReference type="InterPro" id="IPR003593">
    <property type="entry name" value="AAA+_ATPase"/>
</dbReference>
<evidence type="ECO:0000256" key="3">
    <source>
        <dbReference type="SAM" id="MobiDB-lite"/>
    </source>
</evidence>
<reference evidence="5 6" key="1">
    <citation type="submission" date="2009-01" db="EMBL/GenBank/DDBJ databases">
        <authorList>
            <person name="Fulton L."/>
            <person name="Clifton S."/>
            <person name="Fulton B."/>
            <person name="Xu J."/>
            <person name="Minx P."/>
            <person name="Pepin K.H."/>
            <person name="Johnson M."/>
            <person name="Bhonagiri V."/>
            <person name="Nash W.E."/>
            <person name="Mardis E.R."/>
            <person name="Wilson R.K."/>
        </authorList>
    </citation>
    <scope>NUCLEOTIDE SEQUENCE [LARGE SCALE GENOMIC DNA]</scope>
    <source>
        <strain evidence="5 6">DSM 5476</strain>
    </source>
</reference>
<keyword evidence="1" id="KW-0547">Nucleotide-binding</keyword>
<dbReference type="InterPro" id="IPR051309">
    <property type="entry name" value="ABCF_ATPase"/>
</dbReference>
<evidence type="ECO:0000313" key="5">
    <source>
        <dbReference type="EMBL" id="EEG31748.1"/>
    </source>
</evidence>
<organism evidence="5 6">
    <name type="scientific">[Clostridium] methylpentosum DSM 5476</name>
    <dbReference type="NCBI Taxonomy" id="537013"/>
    <lineage>
        <taxon>Bacteria</taxon>
        <taxon>Bacillati</taxon>
        <taxon>Bacillota</taxon>
        <taxon>Clostridia</taxon>
        <taxon>Eubacteriales</taxon>
        <taxon>Oscillospiraceae</taxon>
        <taxon>Oscillospiraceae incertae sedis</taxon>
    </lineage>
</organism>
<dbReference type="CDD" id="cd03221">
    <property type="entry name" value="ABCF_EF-3"/>
    <property type="match status" value="2"/>
</dbReference>
<dbReference type="GO" id="GO:0016887">
    <property type="term" value="F:ATP hydrolysis activity"/>
    <property type="evidence" value="ECO:0007669"/>
    <property type="project" value="InterPro"/>
</dbReference>
<feature type="domain" description="ABC transporter" evidence="4">
    <location>
        <begin position="308"/>
        <end position="490"/>
    </location>
</feature>
<keyword evidence="2 5" id="KW-0067">ATP-binding</keyword>
<dbReference type="InterPro" id="IPR003439">
    <property type="entry name" value="ABC_transporter-like_ATP-bd"/>
</dbReference>
<dbReference type="PROSITE" id="PS50893">
    <property type="entry name" value="ABC_TRANSPORTER_2"/>
    <property type="match status" value="2"/>
</dbReference>
<dbReference type="EMBL" id="ACEC01000025">
    <property type="protein sequence ID" value="EEG31748.1"/>
    <property type="molecule type" value="Genomic_DNA"/>
</dbReference>
<dbReference type="NCBIfam" id="NF000355">
    <property type="entry name" value="ribo_prot_ABC_F"/>
    <property type="match status" value="1"/>
</dbReference>
<keyword evidence="6" id="KW-1185">Reference proteome</keyword>
<protein>
    <submittedName>
        <fullName evidence="5">ABC transporter, ATP-binding protein</fullName>
    </submittedName>
</protein>
<accession>C0E9Z3</accession>
<dbReference type="GO" id="GO:0005524">
    <property type="term" value="F:ATP binding"/>
    <property type="evidence" value="ECO:0007669"/>
    <property type="project" value="UniProtKB-KW"/>
</dbReference>
<dbReference type="eggNOG" id="COG0488">
    <property type="taxonomic scope" value="Bacteria"/>
</dbReference>
<evidence type="ECO:0000256" key="2">
    <source>
        <dbReference type="ARBA" id="ARBA00022840"/>
    </source>
</evidence>
<dbReference type="Pfam" id="PF00005">
    <property type="entry name" value="ABC_tran"/>
    <property type="match status" value="2"/>
</dbReference>
<feature type="region of interest" description="Disordered" evidence="3">
    <location>
        <begin position="229"/>
        <end position="252"/>
    </location>
</feature>
<dbReference type="PANTHER" id="PTHR42855:SF2">
    <property type="entry name" value="DRUG RESISTANCE ABC TRANSPORTER,ATP-BINDING PROTEIN"/>
    <property type="match status" value="1"/>
</dbReference>
<dbReference type="Proteomes" id="UP000003340">
    <property type="component" value="Unassembled WGS sequence"/>
</dbReference>
<dbReference type="InterPro" id="IPR027417">
    <property type="entry name" value="P-loop_NTPase"/>
</dbReference>
<dbReference type="SMART" id="SM00382">
    <property type="entry name" value="AAA"/>
    <property type="match status" value="2"/>
</dbReference>
<name>C0E9Z3_9FIRM</name>
<gene>
    <name evidence="5" type="ORF">CLOSTMETH_00647</name>
</gene>
<dbReference type="AlphaFoldDB" id="C0E9Z3"/>
<evidence type="ECO:0000313" key="6">
    <source>
        <dbReference type="Proteomes" id="UP000003340"/>
    </source>
</evidence>
<evidence type="ECO:0000256" key="1">
    <source>
        <dbReference type="ARBA" id="ARBA00022741"/>
    </source>
</evidence>
<dbReference type="HOGENOM" id="CLU_000604_36_3_9"/>
<dbReference type="Gene3D" id="3.40.50.300">
    <property type="entry name" value="P-loop containing nucleotide triphosphate hydrolases"/>
    <property type="match status" value="2"/>
</dbReference>
<dbReference type="STRING" id="537013.CLOSTMETH_00647"/>